<sequence length="547" mass="60548">MSKTSIVSSGSITMEKNSNSMGLFGAISYIIGNIVGSGIFITPASILSNVDSVGLSLVVWVVAAAISVLGAFCYVELGTSIRKSGADYAYICYVKWYSMAFSFMCVGCILVYPATLAVQAEVFSEYIIRGIDIKFASQMNQFWAKKCLSFSLIWLLLFLNFFSIKTFVSRFQIVASLAKALACIIIIGTGFYFLAIKGRTENLQNMFENSTTDPKKIVDGLFAGLFSYDGWDIINFGMEEVENPKRTMPLAIIIAMALIALFYLALNVSYFAILSPSQVKSSTAVAIDFANGSLGDFKYSIPFFIAVLLVGSLNSTLFSASRFLYAASREGHLPGFISCVNKYHDSPRAALFINVLLAMIFSFVGNLDTLIQYISFAQWFQRMITMIALLWIRFRHKPVHPDAIKTPIVLPIFFFLVCTALTGVTIWESIDTACVALALLLGGFVIYAIFIWSQTLNRFECYRNFANKFNNKTSIFTQIVFNGMIDQGLVDDQDPASGLIHDKEIISQKLKEAETKTHGFINKGLDVSSESTISFRGNANEKVKPVL</sequence>
<evidence type="ECO:0000313" key="2">
    <source>
        <dbReference type="WBParaSite" id="ES5_v2.g17021.t1"/>
    </source>
</evidence>
<evidence type="ECO:0000313" key="1">
    <source>
        <dbReference type="Proteomes" id="UP000887579"/>
    </source>
</evidence>
<dbReference type="WBParaSite" id="ES5_v2.g17021.t1">
    <property type="protein sequence ID" value="ES5_v2.g17021.t1"/>
    <property type="gene ID" value="ES5_v2.g17021"/>
</dbReference>
<protein>
    <submittedName>
        <fullName evidence="2">Uncharacterized protein</fullName>
    </submittedName>
</protein>
<reference evidence="2" key="1">
    <citation type="submission" date="2022-11" db="UniProtKB">
        <authorList>
            <consortium name="WormBaseParasite"/>
        </authorList>
    </citation>
    <scope>IDENTIFICATION</scope>
</reference>
<proteinExistence type="predicted"/>
<organism evidence="1 2">
    <name type="scientific">Panagrolaimus sp. ES5</name>
    <dbReference type="NCBI Taxonomy" id="591445"/>
    <lineage>
        <taxon>Eukaryota</taxon>
        <taxon>Metazoa</taxon>
        <taxon>Ecdysozoa</taxon>
        <taxon>Nematoda</taxon>
        <taxon>Chromadorea</taxon>
        <taxon>Rhabditida</taxon>
        <taxon>Tylenchina</taxon>
        <taxon>Panagrolaimomorpha</taxon>
        <taxon>Panagrolaimoidea</taxon>
        <taxon>Panagrolaimidae</taxon>
        <taxon>Panagrolaimus</taxon>
    </lineage>
</organism>
<dbReference type="Proteomes" id="UP000887579">
    <property type="component" value="Unplaced"/>
</dbReference>
<name>A0AC34FJH9_9BILA</name>
<accession>A0AC34FJH9</accession>